<protein>
    <submittedName>
        <fullName evidence="2">Uncharacterized protein</fullName>
    </submittedName>
</protein>
<dbReference type="AlphaFoldDB" id="A0A4Z2HBN2"/>
<name>A0A4Z2HBN2_9TELE</name>
<accession>A0A4Z2HBN2</accession>
<keyword evidence="3" id="KW-1185">Reference proteome</keyword>
<feature type="region of interest" description="Disordered" evidence="1">
    <location>
        <begin position="1"/>
        <end position="21"/>
    </location>
</feature>
<dbReference type="Proteomes" id="UP000314294">
    <property type="component" value="Unassembled WGS sequence"/>
</dbReference>
<evidence type="ECO:0000313" key="2">
    <source>
        <dbReference type="EMBL" id="TNN62413.1"/>
    </source>
</evidence>
<evidence type="ECO:0000256" key="1">
    <source>
        <dbReference type="SAM" id="MobiDB-lite"/>
    </source>
</evidence>
<evidence type="ECO:0000313" key="3">
    <source>
        <dbReference type="Proteomes" id="UP000314294"/>
    </source>
</evidence>
<dbReference type="EMBL" id="SRLO01000293">
    <property type="protein sequence ID" value="TNN62413.1"/>
    <property type="molecule type" value="Genomic_DNA"/>
</dbReference>
<reference evidence="2 3" key="1">
    <citation type="submission" date="2019-03" db="EMBL/GenBank/DDBJ databases">
        <title>First draft genome of Liparis tanakae, snailfish: a comprehensive survey of snailfish specific genes.</title>
        <authorList>
            <person name="Kim W."/>
            <person name="Song I."/>
            <person name="Jeong J.-H."/>
            <person name="Kim D."/>
            <person name="Kim S."/>
            <person name="Ryu S."/>
            <person name="Song J.Y."/>
            <person name="Lee S.K."/>
        </authorList>
    </citation>
    <scope>NUCLEOTIDE SEQUENCE [LARGE SCALE GENOMIC DNA]</scope>
    <source>
        <tissue evidence="2">Muscle</tissue>
    </source>
</reference>
<gene>
    <name evidence="2" type="ORF">EYF80_027321</name>
</gene>
<proteinExistence type="predicted"/>
<organism evidence="2 3">
    <name type="scientific">Liparis tanakae</name>
    <name type="common">Tanaka's snailfish</name>
    <dbReference type="NCBI Taxonomy" id="230148"/>
    <lineage>
        <taxon>Eukaryota</taxon>
        <taxon>Metazoa</taxon>
        <taxon>Chordata</taxon>
        <taxon>Craniata</taxon>
        <taxon>Vertebrata</taxon>
        <taxon>Euteleostomi</taxon>
        <taxon>Actinopterygii</taxon>
        <taxon>Neopterygii</taxon>
        <taxon>Teleostei</taxon>
        <taxon>Neoteleostei</taxon>
        <taxon>Acanthomorphata</taxon>
        <taxon>Eupercaria</taxon>
        <taxon>Perciformes</taxon>
        <taxon>Cottioidei</taxon>
        <taxon>Cottales</taxon>
        <taxon>Liparidae</taxon>
        <taxon>Liparis</taxon>
    </lineage>
</organism>
<comment type="caution">
    <text evidence="2">The sequence shown here is derived from an EMBL/GenBank/DDBJ whole genome shotgun (WGS) entry which is preliminary data.</text>
</comment>
<sequence>MYSYDGAPEVRSEGSTLHMINSANSRQPIQRLCEARPMGTITPNHFDLVHKLRVLCVTVRLPGPAIPLCEMEEGQTGILLLN</sequence>